<name>A0ABX3IHZ4_9BACT</name>
<evidence type="ECO:0000256" key="4">
    <source>
        <dbReference type="ARBA" id="ARBA00022884"/>
    </source>
</evidence>
<dbReference type="Gene3D" id="1.10.940.10">
    <property type="entry name" value="NusB-like"/>
    <property type="match status" value="1"/>
</dbReference>
<evidence type="ECO:0000256" key="5">
    <source>
        <dbReference type="PROSITE-ProRule" id="PRU01023"/>
    </source>
</evidence>
<dbReference type="SUPFAM" id="SSF48013">
    <property type="entry name" value="NusB-like"/>
    <property type="match status" value="1"/>
</dbReference>
<keyword evidence="3 5" id="KW-0949">S-adenosyl-L-methionine</keyword>
<feature type="binding site" evidence="5">
    <location>
        <position position="301"/>
    </location>
    <ligand>
        <name>S-adenosyl-L-methionine</name>
        <dbReference type="ChEBI" id="CHEBI:59789"/>
    </ligand>
</feature>
<dbReference type="CDD" id="cd02440">
    <property type="entry name" value="AdoMet_MTases"/>
    <property type="match status" value="1"/>
</dbReference>
<dbReference type="PRINTS" id="PR02008">
    <property type="entry name" value="RCMTFAMILY"/>
</dbReference>
<reference evidence="7 8" key="1">
    <citation type="submission" date="2015-06" db="EMBL/GenBank/DDBJ databases">
        <title>Genome sequencing of Thermotogales isolates from hydrothermal vents.</title>
        <authorList>
            <person name="Haverkamp T.H."/>
            <person name="Kublanov I.V."/>
            <person name="Nesbo C.L."/>
        </authorList>
    </citation>
    <scope>NUCLEOTIDE SEQUENCE [LARGE SCALE GENOMIC DNA]</scope>
    <source>
        <strain evidence="8">ik275mar</strain>
    </source>
</reference>
<evidence type="ECO:0000313" key="8">
    <source>
        <dbReference type="Proteomes" id="UP000242616"/>
    </source>
</evidence>
<protein>
    <submittedName>
        <fullName evidence="7">Antitermination protein NusB</fullName>
    </submittedName>
</protein>
<evidence type="ECO:0000256" key="3">
    <source>
        <dbReference type="ARBA" id="ARBA00022691"/>
    </source>
</evidence>
<organism evidence="7 8">
    <name type="scientific">Thermosipho affectus</name>
    <dbReference type="NCBI Taxonomy" id="660294"/>
    <lineage>
        <taxon>Bacteria</taxon>
        <taxon>Thermotogati</taxon>
        <taxon>Thermotogota</taxon>
        <taxon>Thermotogae</taxon>
        <taxon>Thermotogales</taxon>
        <taxon>Fervidobacteriaceae</taxon>
        <taxon>Thermosipho</taxon>
    </lineage>
</organism>
<dbReference type="NCBIfam" id="NF011495">
    <property type="entry name" value="PRK14903.1"/>
    <property type="match status" value="1"/>
</dbReference>
<evidence type="ECO:0000259" key="6">
    <source>
        <dbReference type="PROSITE" id="PS51686"/>
    </source>
</evidence>
<evidence type="ECO:0000313" key="7">
    <source>
        <dbReference type="EMBL" id="ONN26801.1"/>
    </source>
</evidence>
<dbReference type="Pfam" id="PF22458">
    <property type="entry name" value="RsmF-B_ferredox"/>
    <property type="match status" value="1"/>
</dbReference>
<dbReference type="InterPro" id="IPR049560">
    <property type="entry name" value="MeTrfase_RsmB-F_NOP2_cat"/>
</dbReference>
<dbReference type="InterPro" id="IPR035926">
    <property type="entry name" value="NusB-like_sf"/>
</dbReference>
<feature type="domain" description="SAM-dependent MTase RsmB/NOP-type" evidence="6">
    <location>
        <begin position="142"/>
        <end position="414"/>
    </location>
</feature>
<dbReference type="RefSeq" id="WP_077198658.1">
    <property type="nucleotide sequence ID" value="NZ_LBFC01000022.1"/>
</dbReference>
<evidence type="ECO:0000256" key="2">
    <source>
        <dbReference type="ARBA" id="ARBA00022679"/>
    </source>
</evidence>
<dbReference type="Gene3D" id="3.40.50.150">
    <property type="entry name" value="Vaccinia Virus protein VP39"/>
    <property type="match status" value="1"/>
</dbReference>
<dbReference type="Proteomes" id="UP000242616">
    <property type="component" value="Unassembled WGS sequence"/>
</dbReference>
<feature type="binding site" evidence="5">
    <location>
        <begin position="236"/>
        <end position="242"/>
    </location>
    <ligand>
        <name>S-adenosyl-L-methionine</name>
        <dbReference type="ChEBI" id="CHEBI:59789"/>
    </ligand>
</feature>
<dbReference type="SUPFAM" id="SSF53335">
    <property type="entry name" value="S-adenosyl-L-methionine-dependent methyltransferases"/>
    <property type="match status" value="1"/>
</dbReference>
<dbReference type="InterPro" id="IPR006027">
    <property type="entry name" value="NusB_RsmB_TIM44"/>
</dbReference>
<sequence length="416" mass="48983">MKSDLIIAYRLLRKKFKSGIFSTEFYSAFSYVEEKAFFKNLIFGVLRYQDYLDWIINSFLKNKEIPPSIRTILRMGTFQILFTNKPNYLIVNEMVDLVEKKSFKGLVNAVLRKISKIGYIEPKEIHLKFSHPKWLVEYWKSFLPIDYIIKMLELNQKPLKTTARVNIKKIERDNIKISNSSFTSHSPVGIVFEKIEKNPWEFEEYKKGLITYQSESSQIIPLLVDFKKDEYVLDACAAPGGKATHILELQDVNLYVNDIEKERIKILEEQFKRLNLKPKKILNYDAQKIKLNDFFDKIFVDVPCSSLGTARRNPEVLRRQSKENFQKLSKIQQKIISNLWKNLKKHGLMVYSTCTVTIEENKNTVNQLKSLGEFLDIRNQLEQFGIKYIWDGYGALFYPDETLTPFYVSIIRKIKE</sequence>
<keyword evidence="8" id="KW-1185">Reference proteome</keyword>
<dbReference type="InterPro" id="IPR023267">
    <property type="entry name" value="RCMT"/>
</dbReference>
<keyword evidence="1 5" id="KW-0489">Methyltransferase</keyword>
<keyword evidence="4 5" id="KW-0694">RNA-binding</keyword>
<gene>
    <name evidence="7" type="ORF">XJ44_08025</name>
</gene>
<accession>A0ABX3IHZ4</accession>
<dbReference type="PANTHER" id="PTHR22807:SF53">
    <property type="entry name" value="RIBOSOMAL RNA SMALL SUBUNIT METHYLTRANSFERASE B-RELATED"/>
    <property type="match status" value="1"/>
</dbReference>
<comment type="similarity">
    <text evidence="5">Belongs to the class I-like SAM-binding methyltransferase superfamily. RsmB/NOP family.</text>
</comment>
<feature type="active site" description="Nucleophile" evidence="5">
    <location>
        <position position="354"/>
    </location>
</feature>
<proteinExistence type="inferred from homology"/>
<evidence type="ECO:0000256" key="1">
    <source>
        <dbReference type="ARBA" id="ARBA00022603"/>
    </source>
</evidence>
<dbReference type="PROSITE" id="PS51686">
    <property type="entry name" value="SAM_MT_RSMB_NOP"/>
    <property type="match status" value="1"/>
</dbReference>
<dbReference type="PANTHER" id="PTHR22807">
    <property type="entry name" value="NOP2 YEAST -RELATED NOL1/NOP2/FMU SUN DOMAIN-CONTAINING"/>
    <property type="match status" value="1"/>
</dbReference>
<feature type="binding site" evidence="5">
    <location>
        <position position="285"/>
    </location>
    <ligand>
        <name>S-adenosyl-L-methionine</name>
        <dbReference type="ChEBI" id="CHEBI:59789"/>
    </ligand>
</feature>
<dbReference type="Gene3D" id="3.30.70.1170">
    <property type="entry name" value="Sun protein, domain 3"/>
    <property type="match status" value="1"/>
</dbReference>
<dbReference type="Pfam" id="PF01029">
    <property type="entry name" value="NusB"/>
    <property type="match status" value="1"/>
</dbReference>
<dbReference type="InterPro" id="IPR001678">
    <property type="entry name" value="MeTrfase_RsmB-F_NOP2_dom"/>
</dbReference>
<dbReference type="EMBL" id="LBFC01000022">
    <property type="protein sequence ID" value="ONN26801.1"/>
    <property type="molecule type" value="Genomic_DNA"/>
</dbReference>
<dbReference type="InterPro" id="IPR029063">
    <property type="entry name" value="SAM-dependent_MTases_sf"/>
</dbReference>
<comment type="caution">
    <text evidence="7">The sequence shown here is derived from an EMBL/GenBank/DDBJ whole genome shotgun (WGS) entry which is preliminary data.</text>
</comment>
<dbReference type="Pfam" id="PF01189">
    <property type="entry name" value="Methyltr_RsmB-F"/>
    <property type="match status" value="1"/>
</dbReference>
<keyword evidence="2 5" id="KW-0808">Transferase</keyword>
<feature type="binding site" evidence="5">
    <location>
        <position position="258"/>
    </location>
    <ligand>
        <name>S-adenosyl-L-methionine</name>
        <dbReference type="ChEBI" id="CHEBI:59789"/>
    </ligand>
</feature>
<dbReference type="InterPro" id="IPR054728">
    <property type="entry name" value="RsmB-like_ferredoxin"/>
</dbReference>